<gene>
    <name evidence="1" type="primary">AlNc14C105G6174</name>
    <name evidence="1" type="ORF">ALNC14_069870</name>
</gene>
<proteinExistence type="predicted"/>
<evidence type="ECO:0000313" key="1">
    <source>
        <dbReference type="EMBL" id="CCA20844.1"/>
    </source>
</evidence>
<dbReference type="InterPro" id="IPR035441">
    <property type="entry name" value="TFIIS/LEDGF_dom_sf"/>
</dbReference>
<dbReference type="AlphaFoldDB" id="F0WHW8"/>
<protein>
    <submittedName>
        <fullName evidence="1">Uncharacterized protein AlNc14C105G6174</fullName>
    </submittedName>
</protein>
<dbReference type="HOGENOM" id="CLU_732404_0_0_1"/>
<sequence>MPDEVAYETLRMVVYILISTNIIQCDTKQKQLEALANEGLQPEKALVKFVRNGGLISLNELITTWNNSEGSTDRVLFLLKILSMLPGISAHAISASKIGRKLKRVTTQQLHPSELKELAEWIIAKWKVDILPASDHKSKSTDFEKSFDDYIVSIADAKSSSRNSANCLAPKYLQKTKMPGIEKSIAKATSSSRPKKRKVDILDIALNSSKYRKSNPNLHQGHRRSKLIQTLKDRQKSIRDVGDILSTIIVDWKAAKVRFGDSTIVDFDNSEEVSEMMNSRKYGGRVKASAGILKPAKSILKVISSLQGQKQPFRTSLGHENSGYQPNVSREAHSTSNIAAGVKFTDETDVLNQSPRLKRPQYQSVVCAESPSLRSMKK</sequence>
<reference evidence="1" key="1">
    <citation type="journal article" date="2011" name="PLoS Biol.">
        <title>Gene gain and loss during evolution of obligate parasitism in the white rust pathogen of Arabidopsis thaliana.</title>
        <authorList>
            <person name="Kemen E."/>
            <person name="Gardiner A."/>
            <person name="Schultz-Larsen T."/>
            <person name="Kemen A.C."/>
            <person name="Balmuth A.L."/>
            <person name="Robert-Seilaniantz A."/>
            <person name="Bailey K."/>
            <person name="Holub E."/>
            <person name="Studholme D.J."/>
            <person name="Maclean D."/>
            <person name="Jones J.D."/>
        </authorList>
    </citation>
    <scope>NUCLEOTIDE SEQUENCE</scope>
</reference>
<accession>F0WHW8</accession>
<name>F0WHW8_9STRA</name>
<dbReference type="EMBL" id="FR824150">
    <property type="protein sequence ID" value="CCA20844.1"/>
    <property type="molecule type" value="Genomic_DNA"/>
</dbReference>
<dbReference type="SUPFAM" id="SSF47676">
    <property type="entry name" value="Conserved domain common to transcription factors TFIIS, elongin A, CRSP70"/>
    <property type="match status" value="1"/>
</dbReference>
<reference evidence="1" key="2">
    <citation type="submission" date="2011-02" db="EMBL/GenBank/DDBJ databases">
        <authorList>
            <person name="MacLean D."/>
        </authorList>
    </citation>
    <scope>NUCLEOTIDE SEQUENCE</scope>
</reference>
<organism evidence="1">
    <name type="scientific">Albugo laibachii Nc14</name>
    <dbReference type="NCBI Taxonomy" id="890382"/>
    <lineage>
        <taxon>Eukaryota</taxon>
        <taxon>Sar</taxon>
        <taxon>Stramenopiles</taxon>
        <taxon>Oomycota</taxon>
        <taxon>Peronosporomycetes</taxon>
        <taxon>Albuginales</taxon>
        <taxon>Albuginaceae</taxon>
        <taxon>Albugo</taxon>
    </lineage>
</organism>